<dbReference type="InterPro" id="IPR029052">
    <property type="entry name" value="Metallo-depent_PP-like"/>
</dbReference>
<protein>
    <recommendedName>
        <fullName evidence="2">Calcineurin-like phosphoesterase domain-containing protein</fullName>
    </recommendedName>
</protein>
<dbReference type="AlphaFoldDB" id="A0A1J5QP51"/>
<evidence type="ECO:0000313" key="1">
    <source>
        <dbReference type="EMBL" id="OIQ85170.1"/>
    </source>
</evidence>
<dbReference type="SUPFAM" id="SSF56300">
    <property type="entry name" value="Metallo-dependent phosphatases"/>
    <property type="match status" value="1"/>
</dbReference>
<dbReference type="PANTHER" id="PTHR37844:SF2">
    <property type="entry name" value="SER_THR PROTEIN PHOSPHATASE SUPERFAMILY (AFU_ORTHOLOGUE AFUA_1G14840)"/>
    <property type="match status" value="1"/>
</dbReference>
<dbReference type="EMBL" id="MLJW01000563">
    <property type="protein sequence ID" value="OIQ85170.1"/>
    <property type="molecule type" value="Genomic_DNA"/>
</dbReference>
<name>A0A1J5QP51_9ZZZZ</name>
<sequence length="162" mass="17889">MNIHLLSDLHLSVHPFDPPQTDADLVVIAGDLGRPEQAMAWARQLGKTTVFVAGNHKFYGSDLTTTFERLHAAAQGSLVQILERQTWAHQGVRFLGCTLWSDHRLFEGEARAQARQRAQSMIADFPRIAKTPGGATLTPDDAQAEFDHAVAWLDTQFALSLS</sequence>
<dbReference type="PANTHER" id="PTHR37844">
    <property type="entry name" value="SER/THR PROTEIN PHOSPHATASE SUPERFAMILY (AFU_ORTHOLOGUE AFUA_1G14840)"/>
    <property type="match status" value="1"/>
</dbReference>
<accession>A0A1J5QP51</accession>
<dbReference type="Gene3D" id="3.60.21.10">
    <property type="match status" value="1"/>
</dbReference>
<comment type="caution">
    <text evidence="1">The sequence shown here is derived from an EMBL/GenBank/DDBJ whole genome shotgun (WGS) entry which is preliminary data.</text>
</comment>
<evidence type="ECO:0008006" key="2">
    <source>
        <dbReference type="Google" id="ProtNLM"/>
    </source>
</evidence>
<organism evidence="1">
    <name type="scientific">mine drainage metagenome</name>
    <dbReference type="NCBI Taxonomy" id="410659"/>
    <lineage>
        <taxon>unclassified sequences</taxon>
        <taxon>metagenomes</taxon>
        <taxon>ecological metagenomes</taxon>
    </lineage>
</organism>
<proteinExistence type="predicted"/>
<reference evidence="1" key="1">
    <citation type="submission" date="2016-10" db="EMBL/GenBank/DDBJ databases">
        <title>Sequence of Gallionella enrichment culture.</title>
        <authorList>
            <person name="Poehlein A."/>
            <person name="Muehling M."/>
            <person name="Daniel R."/>
        </authorList>
    </citation>
    <scope>NUCLEOTIDE SEQUENCE</scope>
</reference>
<gene>
    <name evidence="1" type="ORF">GALL_330010</name>
</gene>